<evidence type="ECO:0000256" key="8">
    <source>
        <dbReference type="ARBA" id="ARBA00034617"/>
    </source>
</evidence>
<keyword evidence="2 12" id="KW-0547">Nucleotide-binding</keyword>
<dbReference type="PANTHER" id="PTHR11070:SF2">
    <property type="entry name" value="ATP-DEPENDENT DNA HELICASE SRS2"/>
    <property type="match status" value="1"/>
</dbReference>
<dbReference type="KEGG" id="sulj:SJPD1_1777"/>
<dbReference type="RefSeq" id="WP_096046827.1">
    <property type="nucleotide sequence ID" value="NZ_CP023275.1"/>
</dbReference>
<keyword evidence="3 12" id="KW-0378">Hydrolase</keyword>
<comment type="similarity">
    <text evidence="1">Belongs to the helicase family. UvrD subfamily.</text>
</comment>
<evidence type="ECO:0000313" key="16">
    <source>
        <dbReference type="Proteomes" id="UP000217349"/>
    </source>
</evidence>
<comment type="catalytic activity">
    <reaction evidence="11">
        <text>ATP + H2O = ADP + phosphate + H(+)</text>
        <dbReference type="Rhea" id="RHEA:13065"/>
        <dbReference type="ChEBI" id="CHEBI:15377"/>
        <dbReference type="ChEBI" id="CHEBI:15378"/>
        <dbReference type="ChEBI" id="CHEBI:30616"/>
        <dbReference type="ChEBI" id="CHEBI:43474"/>
        <dbReference type="ChEBI" id="CHEBI:456216"/>
        <dbReference type="EC" id="5.6.2.4"/>
    </reaction>
</comment>
<dbReference type="Pfam" id="PF13361">
    <property type="entry name" value="UvrD_C"/>
    <property type="match status" value="1"/>
</dbReference>
<evidence type="ECO:0000259" key="14">
    <source>
        <dbReference type="PROSITE" id="PS51217"/>
    </source>
</evidence>
<dbReference type="InterPro" id="IPR014017">
    <property type="entry name" value="DNA_helicase_UvrD-like_C"/>
</dbReference>
<dbReference type="EMBL" id="CP023275">
    <property type="protein sequence ID" value="ATB69882.1"/>
    <property type="molecule type" value="Genomic_DNA"/>
</dbReference>
<organism evidence="15 16">
    <name type="scientific">Sulfurospirillum diekertiae</name>
    <dbReference type="NCBI Taxonomy" id="1854492"/>
    <lineage>
        <taxon>Bacteria</taxon>
        <taxon>Pseudomonadati</taxon>
        <taxon>Campylobacterota</taxon>
        <taxon>Epsilonproteobacteria</taxon>
        <taxon>Campylobacterales</taxon>
        <taxon>Sulfurospirillaceae</taxon>
        <taxon>Sulfurospirillum</taxon>
    </lineage>
</organism>
<feature type="domain" description="UvrD-like helicase ATP-binding" evidence="13">
    <location>
        <begin position="4"/>
        <end position="279"/>
    </location>
</feature>
<dbReference type="SUPFAM" id="SSF52540">
    <property type="entry name" value="P-loop containing nucleoside triphosphate hydrolases"/>
    <property type="match status" value="1"/>
</dbReference>
<evidence type="ECO:0000256" key="7">
    <source>
        <dbReference type="ARBA" id="ARBA00023235"/>
    </source>
</evidence>
<evidence type="ECO:0000256" key="1">
    <source>
        <dbReference type="ARBA" id="ARBA00009922"/>
    </source>
</evidence>
<protein>
    <recommendedName>
        <fullName evidence="9">DNA 3'-5' helicase</fullName>
        <ecNumber evidence="9">5.6.2.4</ecNumber>
    </recommendedName>
    <alternativeName>
        <fullName evidence="10">DNA 3'-5' helicase II</fullName>
    </alternativeName>
</protein>
<dbReference type="Proteomes" id="UP000217349">
    <property type="component" value="Chromosome"/>
</dbReference>
<dbReference type="Pfam" id="PF00580">
    <property type="entry name" value="UvrD-helicase"/>
    <property type="match status" value="1"/>
</dbReference>
<dbReference type="GO" id="GO:0003677">
    <property type="term" value="F:DNA binding"/>
    <property type="evidence" value="ECO:0007669"/>
    <property type="project" value="UniProtKB-KW"/>
</dbReference>
<dbReference type="InterPro" id="IPR027417">
    <property type="entry name" value="P-loop_NTPase"/>
</dbReference>
<dbReference type="GO" id="GO:0005524">
    <property type="term" value="F:ATP binding"/>
    <property type="evidence" value="ECO:0007669"/>
    <property type="project" value="UniProtKB-UniRule"/>
</dbReference>
<dbReference type="InterPro" id="IPR000212">
    <property type="entry name" value="DNA_helicase_UvrD/REP"/>
</dbReference>
<dbReference type="CDD" id="cd17932">
    <property type="entry name" value="DEXQc_UvrD"/>
    <property type="match status" value="1"/>
</dbReference>
<evidence type="ECO:0000256" key="9">
    <source>
        <dbReference type="ARBA" id="ARBA00034808"/>
    </source>
</evidence>
<evidence type="ECO:0000259" key="13">
    <source>
        <dbReference type="PROSITE" id="PS51198"/>
    </source>
</evidence>
<evidence type="ECO:0000256" key="4">
    <source>
        <dbReference type="ARBA" id="ARBA00022806"/>
    </source>
</evidence>
<dbReference type="OrthoDB" id="9810135at2"/>
<reference evidence="16" key="1">
    <citation type="submission" date="2017-09" db="EMBL/GenBank/DDBJ databases">
        <title>The complete genome of Sulfurospirillum sp. JPD-1.</title>
        <authorList>
            <person name="Goris T."/>
        </authorList>
    </citation>
    <scope>NUCLEOTIDE SEQUENCE [LARGE SCALE GENOMIC DNA]</scope>
    <source>
        <strain evidence="16">JPD-1</strain>
    </source>
</reference>
<evidence type="ECO:0000256" key="6">
    <source>
        <dbReference type="ARBA" id="ARBA00023125"/>
    </source>
</evidence>
<keyword evidence="5 12" id="KW-0067">ATP-binding</keyword>
<dbReference type="InterPro" id="IPR013986">
    <property type="entry name" value="DExx_box_DNA_helicase_dom_sf"/>
</dbReference>
<dbReference type="PROSITE" id="PS51217">
    <property type="entry name" value="UVRD_HELICASE_CTER"/>
    <property type="match status" value="1"/>
</dbReference>
<dbReference type="GO" id="GO:0016887">
    <property type="term" value="F:ATP hydrolysis activity"/>
    <property type="evidence" value="ECO:0007669"/>
    <property type="project" value="RHEA"/>
</dbReference>
<keyword evidence="4 12" id="KW-0347">Helicase</keyword>
<proteinExistence type="inferred from homology"/>
<evidence type="ECO:0000256" key="3">
    <source>
        <dbReference type="ARBA" id="ARBA00022801"/>
    </source>
</evidence>
<feature type="binding site" evidence="12">
    <location>
        <begin position="25"/>
        <end position="32"/>
    </location>
    <ligand>
        <name>ATP</name>
        <dbReference type="ChEBI" id="CHEBI:30616"/>
    </ligand>
</feature>
<evidence type="ECO:0000256" key="12">
    <source>
        <dbReference type="PROSITE-ProRule" id="PRU00560"/>
    </source>
</evidence>
<dbReference type="PANTHER" id="PTHR11070">
    <property type="entry name" value="UVRD / RECB / PCRA DNA HELICASE FAMILY MEMBER"/>
    <property type="match status" value="1"/>
</dbReference>
<dbReference type="EC" id="5.6.2.4" evidence="9"/>
<dbReference type="PROSITE" id="PS51198">
    <property type="entry name" value="UVRD_HELICASE_ATP_BIND"/>
    <property type="match status" value="1"/>
</dbReference>
<accession>A0A290HEA3</accession>
<sequence>MPLSRLNAEQRSAATAPSGYNLIIASAGTGKTSTIVARIAHLLNHGTHPSKILLLTFTNKAAAEMLERVGVFFDKTITSQIESGTFHAVSYRLLKKLGRNIVLKQPKDLKILLKSIHDRRRFDHIDSSAKAYSAAYLYDLFSLYQNSTVTQSFTEWLESNDSEHGLFFDIYEDIFEEFQALKREFGYVDFNDLLILMRDTLKATDALNFDEVLIDEYQDTNTLQGSLIDAFHSKSLFCVGDYDQSIYAFNGANIDIIGSFATRYPNANVFTLNKNYRSSHKILSLANRVIEKNPRLYEKRLEVTRDGTFEAPKLLIYDELFSQYQAISTLIKHSTHAPADIAVIFRNNSTADGIEATLREQGIACKRKGGISFFDSAEVKAMLDLVGVVVNPKDMMAFIHSFEYARGVGSSLSKELFDGLFKLGNGNIYQGFFNPREDVEDIFKKRAKNHQLGLFDDIIDLGSVSRFYNFGFEELFLSNPILKHPKLTTDGAKFLHQFYKFMKHATRIKTPQSLINHVLSSEVFSAIAEVLAIKRTIKKDGTIDEKLKAEARARIFRKGHLLKDLASGYASSERFLNALTLGSNEMSEGEGVNLLSIHASKGLEFKEVYVIDLMDGRFPNRKLMQKGGSLEEERRLFYVATTRAKDMLILSYAKYDKIKKISYTHSPFLVEAGMVH</sequence>
<dbReference type="GO" id="GO:0033202">
    <property type="term" value="C:DNA helicase complex"/>
    <property type="evidence" value="ECO:0007669"/>
    <property type="project" value="TreeGrafter"/>
</dbReference>
<dbReference type="Gene3D" id="1.10.486.10">
    <property type="entry name" value="PCRA, domain 4"/>
    <property type="match status" value="2"/>
</dbReference>
<evidence type="ECO:0000313" key="15">
    <source>
        <dbReference type="EMBL" id="ATB69882.1"/>
    </source>
</evidence>
<gene>
    <name evidence="15" type="ORF">SJPD1_1777</name>
</gene>
<dbReference type="GO" id="GO:0005829">
    <property type="term" value="C:cytosol"/>
    <property type="evidence" value="ECO:0007669"/>
    <property type="project" value="TreeGrafter"/>
</dbReference>
<name>A0A290HEA3_9BACT</name>
<dbReference type="InterPro" id="IPR014016">
    <property type="entry name" value="UvrD-like_ATP-bd"/>
</dbReference>
<keyword evidence="7" id="KW-0413">Isomerase</keyword>
<dbReference type="GO" id="GO:0000725">
    <property type="term" value="P:recombinational repair"/>
    <property type="evidence" value="ECO:0007669"/>
    <property type="project" value="TreeGrafter"/>
</dbReference>
<evidence type="ECO:0000256" key="10">
    <source>
        <dbReference type="ARBA" id="ARBA00034923"/>
    </source>
</evidence>
<dbReference type="Gene3D" id="1.10.10.160">
    <property type="match status" value="1"/>
</dbReference>
<evidence type="ECO:0000256" key="11">
    <source>
        <dbReference type="ARBA" id="ARBA00048988"/>
    </source>
</evidence>
<dbReference type="Gene3D" id="3.40.50.300">
    <property type="entry name" value="P-loop containing nucleotide triphosphate hydrolases"/>
    <property type="match status" value="3"/>
</dbReference>
<feature type="domain" description="UvrD-like helicase C-terminal" evidence="14">
    <location>
        <begin position="280"/>
        <end position="602"/>
    </location>
</feature>
<dbReference type="AlphaFoldDB" id="A0A290HEA3"/>
<dbReference type="GO" id="GO:0043138">
    <property type="term" value="F:3'-5' DNA helicase activity"/>
    <property type="evidence" value="ECO:0007669"/>
    <property type="project" value="UniProtKB-EC"/>
</dbReference>
<evidence type="ECO:0000256" key="5">
    <source>
        <dbReference type="ARBA" id="ARBA00022840"/>
    </source>
</evidence>
<evidence type="ECO:0000256" key="2">
    <source>
        <dbReference type="ARBA" id="ARBA00022741"/>
    </source>
</evidence>
<keyword evidence="6" id="KW-0238">DNA-binding</keyword>
<comment type="catalytic activity">
    <reaction evidence="8">
        <text>Couples ATP hydrolysis with the unwinding of duplex DNA by translocating in the 3'-5' direction.</text>
        <dbReference type="EC" id="5.6.2.4"/>
    </reaction>
</comment>